<name>A0ABS3WFB9_9BACL</name>
<dbReference type="RefSeq" id="WP_208849754.1">
    <property type="nucleotide sequence ID" value="NZ_JAGGDJ010000026.1"/>
</dbReference>
<gene>
    <name evidence="3" type="ORF">I8J29_22710</name>
</gene>
<feature type="region of interest" description="Disordered" evidence="1">
    <location>
        <begin position="30"/>
        <end position="60"/>
    </location>
</feature>
<comment type="caution">
    <text evidence="3">The sequence shown here is derived from an EMBL/GenBank/DDBJ whole genome shotgun (WGS) entry which is preliminary data.</text>
</comment>
<evidence type="ECO:0000313" key="4">
    <source>
        <dbReference type="Proteomes" id="UP000670947"/>
    </source>
</evidence>
<evidence type="ECO:0000256" key="1">
    <source>
        <dbReference type="SAM" id="MobiDB-lite"/>
    </source>
</evidence>
<accession>A0ABS3WFB9</accession>
<evidence type="ECO:0000256" key="2">
    <source>
        <dbReference type="SAM" id="SignalP"/>
    </source>
</evidence>
<dbReference type="PANTHER" id="PTHR43649">
    <property type="entry name" value="ARABINOSE-BINDING PROTEIN-RELATED"/>
    <property type="match status" value="1"/>
</dbReference>
<organism evidence="3 4">
    <name type="scientific">Paenibacillus artemisiicola</name>
    <dbReference type="NCBI Taxonomy" id="1172618"/>
    <lineage>
        <taxon>Bacteria</taxon>
        <taxon>Bacillati</taxon>
        <taxon>Bacillota</taxon>
        <taxon>Bacilli</taxon>
        <taxon>Bacillales</taxon>
        <taxon>Paenibacillaceae</taxon>
        <taxon>Paenibacillus</taxon>
    </lineage>
</organism>
<dbReference type="Proteomes" id="UP000670947">
    <property type="component" value="Unassembled WGS sequence"/>
</dbReference>
<dbReference type="PANTHER" id="PTHR43649:SF12">
    <property type="entry name" value="DIACETYLCHITOBIOSE BINDING PROTEIN DASA"/>
    <property type="match status" value="1"/>
</dbReference>
<keyword evidence="4" id="KW-1185">Reference proteome</keyword>
<keyword evidence="2" id="KW-0732">Signal</keyword>
<feature type="chain" id="PRO_5047015444" evidence="2">
    <location>
        <begin position="22"/>
        <end position="451"/>
    </location>
</feature>
<sequence length="451" mass="48736">MIGKKKLLATVPLFAMLLASACGNGGNGSDAGTNENGTAQVNDGAANAGTNGTNEAQSTRDPVTLRILGSSGFTEDIIKSITPELVAKGIKLETEFYDWVTYDGKQKLAMTSQGGDYDVVFLPGNYTVLWANSKAALPMDDFFSKYGYDENDYYESVKSYGKVDGSWYMAPFSAEAMVYFYRKDLYDAAGLQPPKTMDEMYETAKKLTKDGMYGIAYPGGPDEGSSSFWSYFFWSYGGKYYDESMKPLLNTPEAVQSAEMFAKILKETAPKGVATWQNEETVAAFNSGSVAATVMWPGYLSSFTDKSKSKIYDKFAVAPVPAGPSGKAVPRFGAWGIAVTSNVKNKDAAYEFIHAFTKPETMKEIAKQTSTASKSINADPELRKLNPTLGASADVLNTAQERPSFAESAQINTQVGNAINSIVAGKSASATLDDLQKTVEGILKDAGYYDK</sequence>
<evidence type="ECO:0000313" key="3">
    <source>
        <dbReference type="EMBL" id="MBO7747019.1"/>
    </source>
</evidence>
<dbReference type="Gene3D" id="3.40.190.10">
    <property type="entry name" value="Periplasmic binding protein-like II"/>
    <property type="match status" value="2"/>
</dbReference>
<dbReference type="InterPro" id="IPR006059">
    <property type="entry name" value="SBP"/>
</dbReference>
<feature type="signal peptide" evidence="2">
    <location>
        <begin position="1"/>
        <end position="21"/>
    </location>
</feature>
<feature type="compositionally biased region" description="Polar residues" evidence="1">
    <location>
        <begin position="30"/>
        <end position="41"/>
    </location>
</feature>
<proteinExistence type="predicted"/>
<reference evidence="3 4" key="1">
    <citation type="submission" date="2021-03" db="EMBL/GenBank/DDBJ databases">
        <title>Paenibacillus artemisicola MWE-103 whole genome sequence.</title>
        <authorList>
            <person name="Ham Y.J."/>
        </authorList>
    </citation>
    <scope>NUCLEOTIDE SEQUENCE [LARGE SCALE GENOMIC DNA]</scope>
    <source>
        <strain evidence="3 4">MWE-103</strain>
    </source>
</reference>
<dbReference type="EMBL" id="JAGGDJ010000026">
    <property type="protein sequence ID" value="MBO7747019.1"/>
    <property type="molecule type" value="Genomic_DNA"/>
</dbReference>
<protein>
    <submittedName>
        <fullName evidence="3">Sugar ABC transporter substrate-binding protein</fullName>
    </submittedName>
</protein>
<dbReference type="CDD" id="cd13585">
    <property type="entry name" value="PBP2_TMBP_like"/>
    <property type="match status" value="1"/>
</dbReference>
<dbReference type="Pfam" id="PF01547">
    <property type="entry name" value="SBP_bac_1"/>
    <property type="match status" value="1"/>
</dbReference>
<dbReference type="SUPFAM" id="SSF53850">
    <property type="entry name" value="Periplasmic binding protein-like II"/>
    <property type="match status" value="1"/>
</dbReference>
<feature type="compositionally biased region" description="Low complexity" evidence="1">
    <location>
        <begin position="44"/>
        <end position="54"/>
    </location>
</feature>
<dbReference type="PROSITE" id="PS51257">
    <property type="entry name" value="PROKAR_LIPOPROTEIN"/>
    <property type="match status" value="1"/>
</dbReference>
<dbReference type="InterPro" id="IPR050490">
    <property type="entry name" value="Bact_solute-bd_prot1"/>
</dbReference>